<dbReference type="EMBL" id="JALPTH010000031">
    <property type="protein sequence ID" value="MCK8680771.1"/>
    <property type="molecule type" value="Genomic_DNA"/>
</dbReference>
<comment type="caution">
    <text evidence="2">The sequence shown here is derived from an EMBL/GenBank/DDBJ whole genome shotgun (WGS) entry which is preliminary data.</text>
</comment>
<reference evidence="2 3" key="1">
    <citation type="submission" date="2022-04" db="EMBL/GenBank/DDBJ databases">
        <title>Streptomyces sp. nov. LCR6-01 isolated from Lichen of Dirinaria sp.</title>
        <authorList>
            <person name="Kanchanasin P."/>
            <person name="Tanasupawat S."/>
            <person name="Phongsopitanun W."/>
        </authorList>
    </citation>
    <scope>NUCLEOTIDE SEQUENCE [LARGE SCALE GENOMIC DNA]</scope>
    <source>
        <strain evidence="2 3">LCR6-01</strain>
    </source>
</reference>
<feature type="transmembrane region" description="Helical" evidence="1">
    <location>
        <begin position="48"/>
        <end position="65"/>
    </location>
</feature>
<keyword evidence="3" id="KW-1185">Reference proteome</keyword>
<keyword evidence="1" id="KW-0472">Membrane</keyword>
<gene>
    <name evidence="2" type="ORF">M1O15_25930</name>
</gene>
<evidence type="ECO:0000313" key="2">
    <source>
        <dbReference type="EMBL" id="MCK8680771.1"/>
    </source>
</evidence>
<dbReference type="Proteomes" id="UP001522868">
    <property type="component" value="Unassembled WGS sequence"/>
</dbReference>
<evidence type="ECO:0000313" key="3">
    <source>
        <dbReference type="Proteomes" id="UP001522868"/>
    </source>
</evidence>
<dbReference type="InterPro" id="IPR046295">
    <property type="entry name" value="DUF6332"/>
</dbReference>
<name>A0ABT0IHG5_9ACTN</name>
<dbReference type="Pfam" id="PF19857">
    <property type="entry name" value="DUF6332"/>
    <property type="match status" value="1"/>
</dbReference>
<sequence length="89" mass="9156">MGTRSQARRDAITVEIGYALVTAVFLAGVLFCLAAAPVPVFDLEGSAARGTLIAAGAVAGLGFAFRTARVLWRFDAATPGRPDPGGPEH</sequence>
<keyword evidence="1" id="KW-0812">Transmembrane</keyword>
<dbReference type="RefSeq" id="WP_248636601.1">
    <property type="nucleotide sequence ID" value="NZ_JALPTH010000031.1"/>
</dbReference>
<keyword evidence="1" id="KW-1133">Transmembrane helix</keyword>
<accession>A0ABT0IHG5</accession>
<organism evidence="2 3">
    <name type="scientific">Streptomyces lichenis</name>
    <dbReference type="NCBI Taxonomy" id="2306967"/>
    <lineage>
        <taxon>Bacteria</taxon>
        <taxon>Bacillati</taxon>
        <taxon>Actinomycetota</taxon>
        <taxon>Actinomycetes</taxon>
        <taxon>Kitasatosporales</taxon>
        <taxon>Streptomycetaceae</taxon>
        <taxon>Streptomyces</taxon>
    </lineage>
</organism>
<protein>
    <submittedName>
        <fullName evidence="2">DUF6332 family protein</fullName>
    </submittedName>
</protein>
<evidence type="ECO:0000256" key="1">
    <source>
        <dbReference type="SAM" id="Phobius"/>
    </source>
</evidence>
<proteinExistence type="predicted"/>
<feature type="transmembrane region" description="Helical" evidence="1">
    <location>
        <begin position="12"/>
        <end position="36"/>
    </location>
</feature>